<reference evidence="1" key="2">
    <citation type="journal article" date="2020" name="Nat. Commun.">
        <title>Large-scale genome sequencing of mycorrhizal fungi provides insights into the early evolution of symbiotic traits.</title>
        <authorList>
            <person name="Miyauchi S."/>
            <person name="Kiss E."/>
            <person name="Kuo A."/>
            <person name="Drula E."/>
            <person name="Kohler A."/>
            <person name="Sanchez-Garcia M."/>
            <person name="Morin E."/>
            <person name="Andreopoulos B."/>
            <person name="Barry K.W."/>
            <person name="Bonito G."/>
            <person name="Buee M."/>
            <person name="Carver A."/>
            <person name="Chen C."/>
            <person name="Cichocki N."/>
            <person name="Clum A."/>
            <person name="Culley D."/>
            <person name="Crous P.W."/>
            <person name="Fauchery L."/>
            <person name="Girlanda M."/>
            <person name="Hayes R.D."/>
            <person name="Keri Z."/>
            <person name="LaButti K."/>
            <person name="Lipzen A."/>
            <person name="Lombard V."/>
            <person name="Magnuson J."/>
            <person name="Maillard F."/>
            <person name="Murat C."/>
            <person name="Nolan M."/>
            <person name="Ohm R.A."/>
            <person name="Pangilinan J."/>
            <person name="Pereira M.F."/>
            <person name="Perotto S."/>
            <person name="Peter M."/>
            <person name="Pfister S."/>
            <person name="Riley R."/>
            <person name="Sitrit Y."/>
            <person name="Stielow J.B."/>
            <person name="Szollosi G."/>
            <person name="Zifcakova L."/>
            <person name="Stursova M."/>
            <person name="Spatafora J.W."/>
            <person name="Tedersoo L."/>
            <person name="Vaario L.M."/>
            <person name="Yamada A."/>
            <person name="Yan M."/>
            <person name="Wang P."/>
            <person name="Xu J."/>
            <person name="Bruns T."/>
            <person name="Baldrian P."/>
            <person name="Vilgalys R."/>
            <person name="Dunand C."/>
            <person name="Henrissat B."/>
            <person name="Grigoriev I.V."/>
            <person name="Hibbett D."/>
            <person name="Nagy L.G."/>
            <person name="Martin F.M."/>
        </authorList>
    </citation>
    <scope>NUCLEOTIDE SEQUENCE</scope>
    <source>
        <strain evidence="1">P2</strain>
    </source>
</reference>
<evidence type="ECO:0000313" key="1">
    <source>
        <dbReference type="EMBL" id="KAF9652635.1"/>
    </source>
</evidence>
<dbReference type="Proteomes" id="UP000886501">
    <property type="component" value="Unassembled WGS sequence"/>
</dbReference>
<protein>
    <submittedName>
        <fullName evidence="1">Uncharacterized protein</fullName>
    </submittedName>
</protein>
<proteinExistence type="predicted"/>
<comment type="caution">
    <text evidence="1">The sequence shown here is derived from an EMBL/GenBank/DDBJ whole genome shotgun (WGS) entry which is preliminary data.</text>
</comment>
<dbReference type="EMBL" id="MU117967">
    <property type="protein sequence ID" value="KAF9652635.1"/>
    <property type="molecule type" value="Genomic_DNA"/>
</dbReference>
<gene>
    <name evidence="1" type="ORF">BDM02DRAFT_2549389</name>
</gene>
<keyword evidence="2" id="KW-1185">Reference proteome</keyword>
<evidence type="ECO:0000313" key="2">
    <source>
        <dbReference type="Proteomes" id="UP000886501"/>
    </source>
</evidence>
<organism evidence="1 2">
    <name type="scientific">Thelephora ganbajun</name>
    <name type="common">Ganba fungus</name>
    <dbReference type="NCBI Taxonomy" id="370292"/>
    <lineage>
        <taxon>Eukaryota</taxon>
        <taxon>Fungi</taxon>
        <taxon>Dikarya</taxon>
        <taxon>Basidiomycota</taxon>
        <taxon>Agaricomycotina</taxon>
        <taxon>Agaricomycetes</taxon>
        <taxon>Thelephorales</taxon>
        <taxon>Thelephoraceae</taxon>
        <taxon>Thelephora</taxon>
    </lineage>
</organism>
<name>A0ACB6ZT95_THEGA</name>
<accession>A0ACB6ZT95</accession>
<reference evidence="1" key="1">
    <citation type="submission" date="2019-10" db="EMBL/GenBank/DDBJ databases">
        <authorList>
            <consortium name="DOE Joint Genome Institute"/>
            <person name="Kuo A."/>
            <person name="Miyauchi S."/>
            <person name="Kiss E."/>
            <person name="Drula E."/>
            <person name="Kohler A."/>
            <person name="Sanchez-Garcia M."/>
            <person name="Andreopoulos B."/>
            <person name="Barry K.W."/>
            <person name="Bonito G."/>
            <person name="Buee M."/>
            <person name="Carver A."/>
            <person name="Chen C."/>
            <person name="Cichocki N."/>
            <person name="Clum A."/>
            <person name="Culley D."/>
            <person name="Crous P.W."/>
            <person name="Fauchery L."/>
            <person name="Girlanda M."/>
            <person name="Hayes R."/>
            <person name="Keri Z."/>
            <person name="Labutti K."/>
            <person name="Lipzen A."/>
            <person name="Lombard V."/>
            <person name="Magnuson J."/>
            <person name="Maillard F."/>
            <person name="Morin E."/>
            <person name="Murat C."/>
            <person name="Nolan M."/>
            <person name="Ohm R."/>
            <person name="Pangilinan J."/>
            <person name="Pereira M."/>
            <person name="Perotto S."/>
            <person name="Peter M."/>
            <person name="Riley R."/>
            <person name="Sitrit Y."/>
            <person name="Stielow B."/>
            <person name="Szollosi G."/>
            <person name="Zifcakova L."/>
            <person name="Stursova M."/>
            <person name="Spatafora J.W."/>
            <person name="Tedersoo L."/>
            <person name="Vaario L.-M."/>
            <person name="Yamada A."/>
            <person name="Yan M."/>
            <person name="Wang P."/>
            <person name="Xu J."/>
            <person name="Bruns T."/>
            <person name="Baldrian P."/>
            <person name="Vilgalys R."/>
            <person name="Henrissat B."/>
            <person name="Grigoriev I.V."/>
            <person name="Hibbett D."/>
            <person name="Nagy L.G."/>
            <person name="Martin F.M."/>
        </authorList>
    </citation>
    <scope>NUCLEOTIDE SEQUENCE</scope>
    <source>
        <strain evidence="1">P2</strain>
    </source>
</reference>
<sequence length="141" mass="15375">MKHRHSLWWDERLGCQVPVVVATSAIAKNPNGLKRRQTSRIIALALCLLLPYTNHGNKNRPHTVLTALGRAEGGFIGSVNSPGGPSACQAQRPKVTPEQSDRLVHMVSPIEPLKTLIDGILELDLFACSPGLKPSLSHTRF</sequence>